<evidence type="ECO:0008006" key="6">
    <source>
        <dbReference type="Google" id="ProtNLM"/>
    </source>
</evidence>
<dbReference type="EMBL" id="WIWJ01000064">
    <property type="protein sequence ID" value="MQT49706.1"/>
    <property type="molecule type" value="Genomic_DNA"/>
</dbReference>
<dbReference type="PANTHER" id="PTHR43628:SF1">
    <property type="entry name" value="CHITIN SYNTHASE REGULATORY FACTOR 2-RELATED"/>
    <property type="match status" value="1"/>
</dbReference>
<dbReference type="Pfam" id="PF08238">
    <property type="entry name" value="Sel1"/>
    <property type="match status" value="6"/>
</dbReference>
<proteinExistence type="predicted"/>
<evidence type="ECO:0000313" key="2">
    <source>
        <dbReference type="EMBL" id="MQT49706.1"/>
    </source>
</evidence>
<dbReference type="SUPFAM" id="SSF81901">
    <property type="entry name" value="HCP-like"/>
    <property type="match status" value="1"/>
</dbReference>
<organism evidence="3 5">
    <name type="scientific">Pseudomonas helleri</name>
    <dbReference type="NCBI Taxonomy" id="1608996"/>
    <lineage>
        <taxon>Bacteria</taxon>
        <taxon>Pseudomonadati</taxon>
        <taxon>Pseudomonadota</taxon>
        <taxon>Gammaproteobacteria</taxon>
        <taxon>Pseudomonadales</taxon>
        <taxon>Pseudomonadaceae</taxon>
        <taxon>Pseudomonas</taxon>
    </lineage>
</organism>
<dbReference type="PANTHER" id="PTHR43628">
    <property type="entry name" value="ACTIVATOR OF C KINASE PROTEIN 1-RELATED"/>
    <property type="match status" value="1"/>
</dbReference>
<name>A0A6A7YIZ8_9PSED</name>
<dbReference type="RefSeq" id="WP_153328650.1">
    <property type="nucleotide sequence ID" value="NZ_WIWI01000030.1"/>
</dbReference>
<dbReference type="Gene3D" id="1.25.40.10">
    <property type="entry name" value="Tetratricopeptide repeat domain"/>
    <property type="match status" value="2"/>
</dbReference>
<feature type="chain" id="PRO_5036382197" description="Sel1 repeat family protein" evidence="1">
    <location>
        <begin position="22"/>
        <end position="319"/>
    </location>
</feature>
<feature type="signal peptide" evidence="1">
    <location>
        <begin position="1"/>
        <end position="21"/>
    </location>
</feature>
<dbReference type="InterPro" id="IPR006597">
    <property type="entry name" value="Sel1-like"/>
</dbReference>
<dbReference type="SMART" id="SM00671">
    <property type="entry name" value="SEL1"/>
    <property type="match status" value="6"/>
</dbReference>
<dbReference type="Proteomes" id="UP000441404">
    <property type="component" value="Unassembled WGS sequence"/>
</dbReference>
<reference evidence="4 5" key="1">
    <citation type="submission" date="2019-10" db="EMBL/GenBank/DDBJ databases">
        <title>Evaluation of single-gene subtyping targets for Pseudomonas.</title>
        <authorList>
            <person name="Reichler S.J."/>
            <person name="Orsi R.H."/>
            <person name="Wiedmann M."/>
            <person name="Martin N.H."/>
            <person name="Murphy S.I."/>
        </authorList>
    </citation>
    <scope>NUCLEOTIDE SEQUENCE [LARGE SCALE GENOMIC DNA]</scope>
    <source>
        <strain evidence="3 5">FSL R10-3254</strain>
        <strain evidence="2 4">FSL R10-3257</strain>
    </source>
</reference>
<dbReference type="Proteomes" id="UP000489190">
    <property type="component" value="Unassembled WGS sequence"/>
</dbReference>
<comment type="caution">
    <text evidence="3">The sequence shown here is derived from an EMBL/GenBank/DDBJ whole genome shotgun (WGS) entry which is preliminary data.</text>
</comment>
<dbReference type="InterPro" id="IPR052945">
    <property type="entry name" value="Mitotic_Regulator"/>
</dbReference>
<protein>
    <recommendedName>
        <fullName evidence="6">Sel1 repeat family protein</fullName>
    </recommendedName>
</protein>
<sequence>MKPLKTLLPCLLALIVLQTSASALTIEDARAEYSAGRYDNAFSMAQQLAANPDELAARHMMAGLKLTGKGTPKDVPGALDIWKALAAKDYERANATLGALYLAGGDIEQDLDLAKTYLEAAVRQKNPEATYNLGFMYQHELGVKFSEQKFLDLYNLAAAAGYAKALLQLGLLNERNILADASMQKACDFYARAGEAGLAQGAFQAGKCFATGNGKAKDLKAAFRWYEIAALANDSMAQANLGYMYEKGYGVSADMAKAYKWYRLSADKIPSAAQRAANLTESGKLDPDLTTEQQKKQWQDELAKNIELGRQRDGILFKQ</sequence>
<gene>
    <name evidence="3" type="ORF">GHO39_12850</name>
    <name evidence="2" type="ORF">GHO40_23720</name>
</gene>
<keyword evidence="1" id="KW-0732">Signal</keyword>
<dbReference type="EMBL" id="WIWI01000030">
    <property type="protein sequence ID" value="MQT90015.1"/>
    <property type="molecule type" value="Genomic_DNA"/>
</dbReference>
<evidence type="ECO:0000313" key="4">
    <source>
        <dbReference type="Proteomes" id="UP000441404"/>
    </source>
</evidence>
<accession>A0A6A7YIZ8</accession>
<evidence type="ECO:0000313" key="3">
    <source>
        <dbReference type="EMBL" id="MQT90015.1"/>
    </source>
</evidence>
<evidence type="ECO:0000313" key="5">
    <source>
        <dbReference type="Proteomes" id="UP000489190"/>
    </source>
</evidence>
<evidence type="ECO:0000256" key="1">
    <source>
        <dbReference type="SAM" id="SignalP"/>
    </source>
</evidence>
<dbReference type="InterPro" id="IPR011990">
    <property type="entry name" value="TPR-like_helical_dom_sf"/>
</dbReference>
<dbReference type="AlphaFoldDB" id="A0A6A7YIZ8"/>